<dbReference type="Proteomes" id="UP000564885">
    <property type="component" value="Unassembled WGS sequence"/>
</dbReference>
<dbReference type="CDD" id="cd00093">
    <property type="entry name" value="HTH_XRE"/>
    <property type="match status" value="1"/>
</dbReference>
<evidence type="ECO:0000256" key="1">
    <source>
        <dbReference type="ARBA" id="ARBA00023125"/>
    </source>
</evidence>
<dbReference type="Pfam" id="PF01381">
    <property type="entry name" value="HTH_3"/>
    <property type="match status" value="1"/>
</dbReference>
<dbReference type="Gene3D" id="1.10.260.40">
    <property type="entry name" value="lambda repressor-like DNA-binding domains"/>
    <property type="match status" value="1"/>
</dbReference>
<dbReference type="SUPFAM" id="SSF51182">
    <property type="entry name" value="RmlC-like cupins"/>
    <property type="match status" value="1"/>
</dbReference>
<dbReference type="GO" id="GO:0005829">
    <property type="term" value="C:cytosol"/>
    <property type="evidence" value="ECO:0007669"/>
    <property type="project" value="TreeGrafter"/>
</dbReference>
<sequence length="170" mass="18717">MSLQDLAQASGVSVGMLSQVERDLTNPSVRVVTAIRRALGVELTELFQELPKIQQDPDFVRRASRRPRLEFAQLSKELLSSGGHHNLQFMILHIQPGGSSGDSPLRYPAEKGGMVLSGELVLRVGEDEAHLGEGDSFVFDSSLPHSFRNPLDEVTKVLWIIGAVPLDRHL</sequence>
<dbReference type="InterPro" id="IPR050807">
    <property type="entry name" value="TransReg_Diox_bact_type"/>
</dbReference>
<evidence type="ECO:0000313" key="3">
    <source>
        <dbReference type="EMBL" id="NNM75269.1"/>
    </source>
</evidence>
<dbReference type="InterPro" id="IPR014710">
    <property type="entry name" value="RmlC-like_jellyroll"/>
</dbReference>
<dbReference type="PANTHER" id="PTHR46797">
    <property type="entry name" value="HTH-TYPE TRANSCRIPTIONAL REGULATOR"/>
    <property type="match status" value="1"/>
</dbReference>
<dbReference type="PROSITE" id="PS50943">
    <property type="entry name" value="HTH_CROC1"/>
    <property type="match status" value="1"/>
</dbReference>
<dbReference type="SUPFAM" id="SSF47413">
    <property type="entry name" value="lambda repressor-like DNA-binding domains"/>
    <property type="match status" value="1"/>
</dbReference>
<comment type="caution">
    <text evidence="3">The sequence shown here is derived from an EMBL/GenBank/DDBJ whole genome shotgun (WGS) entry which is preliminary data.</text>
</comment>
<keyword evidence="1" id="KW-0238">DNA-binding</keyword>
<dbReference type="EMBL" id="JABEPP010000008">
    <property type="protein sequence ID" value="NNM75269.1"/>
    <property type="molecule type" value="Genomic_DNA"/>
</dbReference>
<reference evidence="3 4" key="1">
    <citation type="submission" date="2020-04" db="EMBL/GenBank/DDBJ databases">
        <title>Enterovirga sp. isolate from soil.</title>
        <authorList>
            <person name="Chea S."/>
            <person name="Kim D.-U."/>
        </authorList>
    </citation>
    <scope>NUCLEOTIDE SEQUENCE [LARGE SCALE GENOMIC DNA]</scope>
    <source>
        <strain evidence="3 4">DB1703</strain>
    </source>
</reference>
<dbReference type="InterPro" id="IPR001387">
    <property type="entry name" value="Cro/C1-type_HTH"/>
</dbReference>
<dbReference type="Gene3D" id="2.60.120.10">
    <property type="entry name" value="Jelly Rolls"/>
    <property type="match status" value="1"/>
</dbReference>
<accession>A0A849IFQ4</accession>
<dbReference type="InterPro" id="IPR013096">
    <property type="entry name" value="Cupin_2"/>
</dbReference>
<dbReference type="CDD" id="cd02209">
    <property type="entry name" value="cupin_XRE_C"/>
    <property type="match status" value="1"/>
</dbReference>
<dbReference type="GO" id="GO:0003677">
    <property type="term" value="F:DNA binding"/>
    <property type="evidence" value="ECO:0007669"/>
    <property type="project" value="UniProtKB-KW"/>
</dbReference>
<dbReference type="InterPro" id="IPR011051">
    <property type="entry name" value="RmlC_Cupin_sf"/>
</dbReference>
<dbReference type="AlphaFoldDB" id="A0A849IFQ4"/>
<protein>
    <submittedName>
        <fullName evidence="3">Cupin domain-containing protein</fullName>
    </submittedName>
</protein>
<dbReference type="GO" id="GO:0003700">
    <property type="term" value="F:DNA-binding transcription factor activity"/>
    <property type="evidence" value="ECO:0007669"/>
    <property type="project" value="TreeGrafter"/>
</dbReference>
<name>A0A849IFQ4_9HYPH</name>
<organism evidence="3 4">
    <name type="scientific">Enterovirga aerilata</name>
    <dbReference type="NCBI Taxonomy" id="2730920"/>
    <lineage>
        <taxon>Bacteria</taxon>
        <taxon>Pseudomonadati</taxon>
        <taxon>Pseudomonadota</taxon>
        <taxon>Alphaproteobacteria</taxon>
        <taxon>Hyphomicrobiales</taxon>
        <taxon>Methylobacteriaceae</taxon>
        <taxon>Enterovirga</taxon>
    </lineage>
</organism>
<gene>
    <name evidence="3" type="ORF">HJG44_23195</name>
</gene>
<dbReference type="PANTHER" id="PTHR46797:SF2">
    <property type="entry name" value="TRANSCRIPTIONAL REGULATOR"/>
    <property type="match status" value="1"/>
</dbReference>
<feature type="domain" description="HTH cro/C1-type" evidence="2">
    <location>
        <begin position="1"/>
        <end position="46"/>
    </location>
</feature>
<proteinExistence type="predicted"/>
<dbReference type="InterPro" id="IPR010982">
    <property type="entry name" value="Lambda_DNA-bd_dom_sf"/>
</dbReference>
<dbReference type="Pfam" id="PF07883">
    <property type="entry name" value="Cupin_2"/>
    <property type="match status" value="1"/>
</dbReference>
<evidence type="ECO:0000313" key="4">
    <source>
        <dbReference type="Proteomes" id="UP000564885"/>
    </source>
</evidence>
<evidence type="ECO:0000259" key="2">
    <source>
        <dbReference type="PROSITE" id="PS50943"/>
    </source>
</evidence>
<keyword evidence="4" id="KW-1185">Reference proteome</keyword>